<protein>
    <submittedName>
        <fullName evidence="2">Uncharacterized protein</fullName>
    </submittedName>
</protein>
<dbReference type="AlphaFoldDB" id="A0A0F9VZE8"/>
<keyword evidence="1" id="KW-0472">Membrane</keyword>
<feature type="transmembrane region" description="Helical" evidence="1">
    <location>
        <begin position="12"/>
        <end position="31"/>
    </location>
</feature>
<evidence type="ECO:0000256" key="1">
    <source>
        <dbReference type="SAM" id="Phobius"/>
    </source>
</evidence>
<comment type="caution">
    <text evidence="2">The sequence shown here is derived from an EMBL/GenBank/DDBJ whole genome shotgun (WGS) entry which is preliminary data.</text>
</comment>
<organism evidence="2">
    <name type="scientific">marine sediment metagenome</name>
    <dbReference type="NCBI Taxonomy" id="412755"/>
    <lineage>
        <taxon>unclassified sequences</taxon>
        <taxon>metagenomes</taxon>
        <taxon>ecological metagenomes</taxon>
    </lineage>
</organism>
<name>A0A0F9VZE8_9ZZZZ</name>
<accession>A0A0F9VZE8</accession>
<gene>
    <name evidence="2" type="ORF">LCGC14_0423460</name>
</gene>
<sequence length="55" mass="6638">MRRKFYTQRTFYIRLSLLPVMLPLAVLNAIGESAENYARRLSKWVEGRFPYENRD</sequence>
<keyword evidence="1" id="KW-0812">Transmembrane</keyword>
<evidence type="ECO:0000313" key="2">
    <source>
        <dbReference type="EMBL" id="KKN71183.1"/>
    </source>
</evidence>
<reference evidence="2" key="1">
    <citation type="journal article" date="2015" name="Nature">
        <title>Complex archaea that bridge the gap between prokaryotes and eukaryotes.</title>
        <authorList>
            <person name="Spang A."/>
            <person name="Saw J.H."/>
            <person name="Jorgensen S.L."/>
            <person name="Zaremba-Niedzwiedzka K."/>
            <person name="Martijn J."/>
            <person name="Lind A.E."/>
            <person name="van Eijk R."/>
            <person name="Schleper C."/>
            <person name="Guy L."/>
            <person name="Ettema T.J."/>
        </authorList>
    </citation>
    <scope>NUCLEOTIDE SEQUENCE</scope>
</reference>
<keyword evidence="1" id="KW-1133">Transmembrane helix</keyword>
<dbReference type="EMBL" id="LAZR01000388">
    <property type="protein sequence ID" value="KKN71183.1"/>
    <property type="molecule type" value="Genomic_DNA"/>
</dbReference>
<proteinExistence type="predicted"/>